<dbReference type="PRINTS" id="PR00313">
    <property type="entry name" value="CABNDNGRPT"/>
</dbReference>
<evidence type="ECO:0000256" key="3">
    <source>
        <dbReference type="ARBA" id="ARBA00022801"/>
    </source>
</evidence>
<evidence type="ECO:0000259" key="5">
    <source>
        <dbReference type="PROSITE" id="PS50093"/>
    </source>
</evidence>
<evidence type="ECO:0000259" key="6">
    <source>
        <dbReference type="PROSITE" id="PS50234"/>
    </source>
</evidence>
<dbReference type="Gene3D" id="2.60.40.10">
    <property type="entry name" value="Immunoglobulins"/>
    <property type="match status" value="1"/>
</dbReference>
<dbReference type="KEGG" id="mff:MFFC18_16860"/>
<dbReference type="InterPro" id="IPR002035">
    <property type="entry name" value="VWF_A"/>
</dbReference>
<dbReference type="InterPro" id="IPR035986">
    <property type="entry name" value="PKD_dom_sf"/>
</dbReference>
<feature type="region of interest" description="Disordered" evidence="4">
    <location>
        <begin position="986"/>
        <end position="1023"/>
    </location>
</feature>
<dbReference type="Pfam" id="PF00353">
    <property type="entry name" value="HemolysinCabind"/>
    <property type="match status" value="3"/>
</dbReference>
<dbReference type="InterPro" id="IPR011049">
    <property type="entry name" value="Serralysin-like_metalloprot_C"/>
</dbReference>
<dbReference type="EMBL" id="CP042912">
    <property type="protein sequence ID" value="QEG21826.1"/>
    <property type="molecule type" value="Genomic_DNA"/>
</dbReference>
<dbReference type="GO" id="GO:0005509">
    <property type="term" value="F:calcium ion binding"/>
    <property type="evidence" value="ECO:0007669"/>
    <property type="project" value="InterPro"/>
</dbReference>
<dbReference type="InterPro" id="IPR036465">
    <property type="entry name" value="vWFA_dom_sf"/>
</dbReference>
<dbReference type="SUPFAM" id="SSF53187">
    <property type="entry name" value="Zn-dependent exopeptidases"/>
    <property type="match status" value="1"/>
</dbReference>
<feature type="domain" description="VWFA" evidence="6">
    <location>
        <begin position="276"/>
        <end position="450"/>
    </location>
</feature>
<dbReference type="InterPro" id="IPR018511">
    <property type="entry name" value="Hemolysin-typ_Ca-bd_CS"/>
</dbReference>
<dbReference type="SUPFAM" id="SSF51120">
    <property type="entry name" value="beta-Roll"/>
    <property type="match status" value="2"/>
</dbReference>
<evidence type="ECO:0000256" key="1">
    <source>
        <dbReference type="ARBA" id="ARBA00001561"/>
    </source>
</evidence>
<dbReference type="Gene3D" id="3.40.50.410">
    <property type="entry name" value="von Willebrand factor, type A domain"/>
    <property type="match status" value="1"/>
</dbReference>
<organism evidence="7 8">
    <name type="scientific">Mariniblastus fucicola</name>
    <dbReference type="NCBI Taxonomy" id="980251"/>
    <lineage>
        <taxon>Bacteria</taxon>
        <taxon>Pseudomonadati</taxon>
        <taxon>Planctomycetota</taxon>
        <taxon>Planctomycetia</taxon>
        <taxon>Pirellulales</taxon>
        <taxon>Pirellulaceae</taxon>
        <taxon>Mariniblastus</taxon>
    </lineage>
</organism>
<dbReference type="InterPro" id="IPR002508">
    <property type="entry name" value="MurNAc-LAA_cat"/>
</dbReference>
<dbReference type="GO" id="GO:0008745">
    <property type="term" value="F:N-acetylmuramoyl-L-alanine amidase activity"/>
    <property type="evidence" value="ECO:0007669"/>
    <property type="project" value="UniProtKB-EC"/>
</dbReference>
<evidence type="ECO:0000313" key="7">
    <source>
        <dbReference type="EMBL" id="QEG21826.1"/>
    </source>
</evidence>
<dbReference type="STRING" id="980251.GCA_001642875_03287"/>
<dbReference type="CDD" id="cd02696">
    <property type="entry name" value="MurNAc-LAA"/>
    <property type="match status" value="1"/>
</dbReference>
<dbReference type="Proteomes" id="UP000322214">
    <property type="component" value="Chromosome"/>
</dbReference>
<dbReference type="Gene3D" id="3.40.630.40">
    <property type="entry name" value="Zn-dependent exopeptidases"/>
    <property type="match status" value="1"/>
</dbReference>
<keyword evidence="8" id="KW-1185">Reference proteome</keyword>
<feature type="compositionally biased region" description="Basic and acidic residues" evidence="4">
    <location>
        <begin position="1014"/>
        <end position="1023"/>
    </location>
</feature>
<dbReference type="SUPFAM" id="SSF49299">
    <property type="entry name" value="PKD domain"/>
    <property type="match status" value="1"/>
</dbReference>
<name>A0A5B9PBD4_9BACT</name>
<dbReference type="SUPFAM" id="SSF53300">
    <property type="entry name" value="vWA-like"/>
    <property type="match status" value="1"/>
</dbReference>
<dbReference type="CDD" id="cd00198">
    <property type="entry name" value="vWFA"/>
    <property type="match status" value="1"/>
</dbReference>
<feature type="domain" description="PKD" evidence="5">
    <location>
        <begin position="713"/>
        <end position="777"/>
    </location>
</feature>
<dbReference type="AlphaFoldDB" id="A0A5B9PBD4"/>
<dbReference type="PROSITE" id="PS50234">
    <property type="entry name" value="VWFA"/>
    <property type="match status" value="1"/>
</dbReference>
<evidence type="ECO:0000313" key="8">
    <source>
        <dbReference type="Proteomes" id="UP000322214"/>
    </source>
</evidence>
<comment type="catalytic activity">
    <reaction evidence="1">
        <text>Hydrolyzes the link between N-acetylmuramoyl residues and L-amino acid residues in certain cell-wall glycopeptides.</text>
        <dbReference type="EC" id="3.5.1.28"/>
    </reaction>
</comment>
<proteinExistence type="predicted"/>
<dbReference type="SMART" id="SM00327">
    <property type="entry name" value="VWA"/>
    <property type="match status" value="1"/>
</dbReference>
<reference evidence="7 8" key="1">
    <citation type="submission" date="2019-08" db="EMBL/GenBank/DDBJ databases">
        <title>Deep-cultivation of Planctomycetes and their phenomic and genomic characterization uncovers novel biology.</title>
        <authorList>
            <person name="Wiegand S."/>
            <person name="Jogler M."/>
            <person name="Boedeker C."/>
            <person name="Pinto D."/>
            <person name="Vollmers J."/>
            <person name="Rivas-Marin E."/>
            <person name="Kohn T."/>
            <person name="Peeters S.H."/>
            <person name="Heuer A."/>
            <person name="Rast P."/>
            <person name="Oberbeckmann S."/>
            <person name="Bunk B."/>
            <person name="Jeske O."/>
            <person name="Meyerdierks A."/>
            <person name="Storesund J.E."/>
            <person name="Kallscheuer N."/>
            <person name="Luecker S."/>
            <person name="Lage O.M."/>
            <person name="Pohl T."/>
            <person name="Merkel B.J."/>
            <person name="Hornburger P."/>
            <person name="Mueller R.-W."/>
            <person name="Bruemmer F."/>
            <person name="Labrenz M."/>
            <person name="Spormann A.M."/>
            <person name="Op den Camp H."/>
            <person name="Overmann J."/>
            <person name="Amann R."/>
            <person name="Jetten M.S.M."/>
            <person name="Mascher T."/>
            <person name="Medema M.H."/>
            <person name="Devos D.P."/>
            <person name="Kaster A.-K."/>
            <person name="Ovreas L."/>
            <person name="Rohde M."/>
            <person name="Galperin M.Y."/>
            <person name="Jogler C."/>
        </authorList>
    </citation>
    <scope>NUCLEOTIDE SEQUENCE [LARGE SCALE GENOMIC DNA]</scope>
    <source>
        <strain evidence="7 8">FC18</strain>
    </source>
</reference>
<sequence>MRSEKTENNFCLDENKLKSARTWIFCMQKRKRYRKSQSYEPLEPRRLLTCNHVVLDPGHGGNSSADDLSGSTWNGATSTSGLLEKDLVLELGERVRQALVDQGFEVSMTRTENFNLSAADRAAVARDLVSDDTNQIFFLSLHFNELNSQRRGTETFYADNPDSTNFNLAQDQTFAGIIQKSILAGIKQFGGVDREVKPDSNAQDSPLEVLSDVNFGNSADRQAVISALAEIDFIDNRDVDAILTSEYRRDMFFGEIARGIAAGIDKAQQTFCEQSSIVEVIDRSDSMDTEGRIEATKTAASRLVGLVDDGVGIGIVSYASDATTDYQLTKITDQTIREEAFQAIDAIQPGGLTAISEGVRLADIELDRFANDDNQAMIVMTDGSHSNSEDPTSVIESEVDQGVRVFTIGLGDDADAQTLHAMANARNGEFFHATASSDLNRIHQLIHGEVSGALTILDSRGQHSEPGFEQYRTFQVDPSTTSTTIGLSWVESDIDLEVISPSGAVYNRHTIESQLDAKFASGDGFESLEIAFPESGYWSARVSVAEEAETGTDYNVLIQNDSILSSSAMILNELAKTTTVFETGQSATLALKLEDVSAVVNATVFARVTAPNGLVYRIELLDDATNGDEIAGDGIYTVEFDDLNTAGHYHVRYEVSGYSSFSFPFTAIDSRQIFAFGEDAVKTEPPRVTNVYSRAETIGSVSPQENALLIARFVDVDPGESYSATIDWGDGVQETIEVQDIGDRYEIRANHSYTSAGRFPVSIVFSDGSDTTMTSTYLYVSGTGLYGDTVFVIGSEGSDTIKIFDRGPQLEVLGELNGQAESSQRFELSDVSRVRVYSGDGNDHVTSQSQTVPLEAWLGDGDDRAVGSLLGDYLLGQSGDDTIYGRDGDDRINAGPGTNQVFGGFGNDHLAGGSGDDLIYGDLGNDTIHGLAGNDRLYGQSGNDLISGGAGDDQIWGGDDDDEVYGLYGMDLIIGGLGSDSLFGSQDSDEIYGSPGDDWLDGGPGIDLLDGGPGDDREVNGEL</sequence>
<dbReference type="InterPro" id="IPR013783">
    <property type="entry name" value="Ig-like_fold"/>
</dbReference>
<dbReference type="Pfam" id="PF01520">
    <property type="entry name" value="Amidase_3"/>
    <property type="match status" value="1"/>
</dbReference>
<dbReference type="PANTHER" id="PTHR30404:SF0">
    <property type="entry name" value="N-ACETYLMURAMOYL-L-ALANINE AMIDASE AMIC"/>
    <property type="match status" value="1"/>
</dbReference>
<dbReference type="OrthoDB" id="292351at2"/>
<dbReference type="GO" id="GO:0009253">
    <property type="term" value="P:peptidoglycan catabolic process"/>
    <property type="evidence" value="ECO:0007669"/>
    <property type="project" value="InterPro"/>
</dbReference>
<evidence type="ECO:0000256" key="4">
    <source>
        <dbReference type="SAM" id="MobiDB-lite"/>
    </source>
</evidence>
<gene>
    <name evidence="7" type="primary">hlyA</name>
    <name evidence="7" type="ORF">MFFC18_16860</name>
</gene>
<dbReference type="InterPro" id="IPR050695">
    <property type="entry name" value="N-acetylmuramoyl_amidase_3"/>
</dbReference>
<dbReference type="Pfam" id="PF00092">
    <property type="entry name" value="VWA"/>
    <property type="match status" value="1"/>
</dbReference>
<dbReference type="NCBIfam" id="NF041940">
    <property type="entry name" value="choice_anch_X"/>
    <property type="match status" value="1"/>
</dbReference>
<evidence type="ECO:0000256" key="2">
    <source>
        <dbReference type="ARBA" id="ARBA00011901"/>
    </source>
</evidence>
<dbReference type="EC" id="3.5.1.28" evidence="2"/>
<dbReference type="PANTHER" id="PTHR30404">
    <property type="entry name" value="N-ACETYLMURAMOYL-L-ALANINE AMIDASE"/>
    <property type="match status" value="1"/>
</dbReference>
<dbReference type="PROSITE" id="PS00330">
    <property type="entry name" value="HEMOLYSIN_CALCIUM"/>
    <property type="match status" value="3"/>
</dbReference>
<accession>A0A5B9PBD4</accession>
<dbReference type="Gene3D" id="2.150.10.10">
    <property type="entry name" value="Serralysin-like metalloprotease, C-terminal"/>
    <property type="match status" value="2"/>
</dbReference>
<dbReference type="PROSITE" id="PS50093">
    <property type="entry name" value="PKD"/>
    <property type="match status" value="1"/>
</dbReference>
<dbReference type="InterPro" id="IPR001343">
    <property type="entry name" value="Hemolysn_Ca-bd"/>
</dbReference>
<protein>
    <recommendedName>
        <fullName evidence="2">N-acetylmuramoyl-L-alanine amidase</fullName>
        <ecNumber evidence="2">3.5.1.28</ecNumber>
    </recommendedName>
</protein>
<keyword evidence="3" id="KW-0378">Hydrolase</keyword>
<dbReference type="InterPro" id="IPR000601">
    <property type="entry name" value="PKD_dom"/>
</dbReference>
<dbReference type="SMART" id="SM00646">
    <property type="entry name" value="Ami_3"/>
    <property type="match status" value="1"/>
</dbReference>
<dbReference type="GO" id="GO:0030288">
    <property type="term" value="C:outer membrane-bounded periplasmic space"/>
    <property type="evidence" value="ECO:0007669"/>
    <property type="project" value="TreeGrafter"/>
</dbReference>